<evidence type="ECO:0000313" key="3">
    <source>
        <dbReference type="Proteomes" id="UP000075902"/>
    </source>
</evidence>
<reference evidence="3" key="1">
    <citation type="submission" date="2014-01" db="EMBL/GenBank/DDBJ databases">
        <title>The Genome Sequence of Anopheles melas CM1001059_A (V2).</title>
        <authorList>
            <consortium name="The Broad Institute Genomics Platform"/>
            <person name="Neafsey D.E."/>
            <person name="Besansky N."/>
            <person name="Howell P."/>
            <person name="Walton C."/>
            <person name="Young S.K."/>
            <person name="Zeng Q."/>
            <person name="Gargeya S."/>
            <person name="Fitzgerald M."/>
            <person name="Haas B."/>
            <person name="Abouelleil A."/>
            <person name="Allen A.W."/>
            <person name="Alvarado L."/>
            <person name="Arachchi H.M."/>
            <person name="Berlin A.M."/>
            <person name="Chapman S.B."/>
            <person name="Gainer-Dewar J."/>
            <person name="Goldberg J."/>
            <person name="Griggs A."/>
            <person name="Gujja S."/>
            <person name="Hansen M."/>
            <person name="Howarth C."/>
            <person name="Imamovic A."/>
            <person name="Ireland A."/>
            <person name="Larimer J."/>
            <person name="McCowan C."/>
            <person name="Murphy C."/>
            <person name="Pearson M."/>
            <person name="Poon T.W."/>
            <person name="Priest M."/>
            <person name="Roberts A."/>
            <person name="Saif S."/>
            <person name="Shea T."/>
            <person name="Sisk P."/>
            <person name="Sykes S."/>
            <person name="Wortman J."/>
            <person name="Nusbaum C."/>
            <person name="Birren B."/>
        </authorList>
    </citation>
    <scope>NUCLEOTIDE SEQUENCE [LARGE SCALE GENOMIC DNA]</scope>
    <source>
        <strain evidence="3">CM1001059</strain>
    </source>
</reference>
<proteinExistence type="predicted"/>
<reference evidence="2" key="2">
    <citation type="submission" date="2020-05" db="UniProtKB">
        <authorList>
            <consortium name="EnsemblMetazoa"/>
        </authorList>
    </citation>
    <scope>IDENTIFICATION</scope>
    <source>
        <strain evidence="2">CM1001059</strain>
    </source>
</reference>
<evidence type="ECO:0000313" key="2">
    <source>
        <dbReference type="EnsemblMetazoa" id="AMEC021008-PA"/>
    </source>
</evidence>
<feature type="compositionally biased region" description="Polar residues" evidence="1">
    <location>
        <begin position="17"/>
        <end position="31"/>
    </location>
</feature>
<dbReference type="VEuPathDB" id="VectorBase:AMEC021008"/>
<protein>
    <submittedName>
        <fullName evidence="2">Uncharacterized protein</fullName>
    </submittedName>
</protein>
<sequence>MSARQPQVHGQKKGTPHTYQSEGTTVHGTHQRVSNCPTCTIYARRFSYDAATGKVGDRHGHSVFRFLGACKEQEQADYLPIWHRVTVSCNEINQYIVGLFLHLLFVASVTVEQ</sequence>
<dbReference type="EnsemblMetazoa" id="AMEC021008-RA">
    <property type="protein sequence ID" value="AMEC021008-PA"/>
    <property type="gene ID" value="AMEC021008"/>
</dbReference>
<accession>A0A182UIG7</accession>
<organism evidence="2 3">
    <name type="scientific">Anopheles melas</name>
    <dbReference type="NCBI Taxonomy" id="34690"/>
    <lineage>
        <taxon>Eukaryota</taxon>
        <taxon>Metazoa</taxon>
        <taxon>Ecdysozoa</taxon>
        <taxon>Arthropoda</taxon>
        <taxon>Hexapoda</taxon>
        <taxon>Insecta</taxon>
        <taxon>Pterygota</taxon>
        <taxon>Neoptera</taxon>
        <taxon>Endopterygota</taxon>
        <taxon>Diptera</taxon>
        <taxon>Nematocera</taxon>
        <taxon>Culicoidea</taxon>
        <taxon>Culicidae</taxon>
        <taxon>Anophelinae</taxon>
        <taxon>Anopheles</taxon>
    </lineage>
</organism>
<feature type="region of interest" description="Disordered" evidence="1">
    <location>
        <begin position="1"/>
        <end position="31"/>
    </location>
</feature>
<dbReference type="AlphaFoldDB" id="A0A182UIG7"/>
<keyword evidence="3" id="KW-1185">Reference proteome</keyword>
<evidence type="ECO:0000256" key="1">
    <source>
        <dbReference type="SAM" id="MobiDB-lite"/>
    </source>
</evidence>
<name>A0A182UIG7_9DIPT</name>
<dbReference type="Proteomes" id="UP000075902">
    <property type="component" value="Unassembled WGS sequence"/>
</dbReference>